<protein>
    <submittedName>
        <fullName evidence="7">Isoprenylcysteine carboxylmethyltransferase family protein</fullName>
    </submittedName>
</protein>
<comment type="subcellular location">
    <subcellularLocation>
        <location evidence="1">Endomembrane system</location>
        <topology evidence="1">Multi-pass membrane protein</topology>
    </subcellularLocation>
</comment>
<feature type="transmembrane region" description="Helical" evidence="6">
    <location>
        <begin position="100"/>
        <end position="120"/>
    </location>
</feature>
<feature type="transmembrane region" description="Helical" evidence="6">
    <location>
        <begin position="6"/>
        <end position="27"/>
    </location>
</feature>
<evidence type="ECO:0000256" key="3">
    <source>
        <dbReference type="ARBA" id="ARBA00022989"/>
    </source>
</evidence>
<dbReference type="Gene3D" id="1.20.120.1630">
    <property type="match status" value="1"/>
</dbReference>
<evidence type="ECO:0000256" key="1">
    <source>
        <dbReference type="ARBA" id="ARBA00004127"/>
    </source>
</evidence>
<name>A0ABX0ZFP4_9ACTN</name>
<feature type="transmembrane region" description="Helical" evidence="6">
    <location>
        <begin position="146"/>
        <end position="174"/>
    </location>
</feature>
<accession>A0ABX0ZFP4</accession>
<evidence type="ECO:0000256" key="5">
    <source>
        <dbReference type="SAM" id="MobiDB-lite"/>
    </source>
</evidence>
<gene>
    <name evidence="7" type="ORF">HCJ94_28300</name>
</gene>
<keyword evidence="2 6" id="KW-0812">Transmembrane</keyword>
<keyword evidence="4 6" id="KW-0472">Membrane</keyword>
<feature type="region of interest" description="Disordered" evidence="5">
    <location>
        <begin position="204"/>
        <end position="227"/>
    </location>
</feature>
<evidence type="ECO:0000313" key="8">
    <source>
        <dbReference type="Proteomes" id="UP000783871"/>
    </source>
</evidence>
<evidence type="ECO:0000256" key="6">
    <source>
        <dbReference type="SAM" id="Phobius"/>
    </source>
</evidence>
<dbReference type="PANTHER" id="PTHR12714:SF9">
    <property type="entry name" value="PROTEIN-S-ISOPRENYLCYSTEINE O-METHYLTRANSFERASE"/>
    <property type="match status" value="1"/>
</dbReference>
<feature type="transmembrane region" description="Helical" evidence="6">
    <location>
        <begin position="39"/>
        <end position="62"/>
    </location>
</feature>
<dbReference type="Pfam" id="PF04191">
    <property type="entry name" value="PEMT"/>
    <property type="match status" value="1"/>
</dbReference>
<dbReference type="EMBL" id="JAATEO010000056">
    <property type="protein sequence ID" value="NJP35759.1"/>
    <property type="molecule type" value="Genomic_DNA"/>
</dbReference>
<dbReference type="Proteomes" id="UP000783871">
    <property type="component" value="Unassembled WGS sequence"/>
</dbReference>
<dbReference type="PANTHER" id="PTHR12714">
    <property type="entry name" value="PROTEIN-S ISOPRENYLCYSTEINE O-METHYLTRANSFERASE"/>
    <property type="match status" value="1"/>
</dbReference>
<dbReference type="InterPro" id="IPR007318">
    <property type="entry name" value="Phopholipid_MeTrfase"/>
</dbReference>
<comment type="caution">
    <text evidence="7">The sequence shown here is derived from an EMBL/GenBank/DDBJ whole genome shotgun (WGS) entry which is preliminary data.</text>
</comment>
<keyword evidence="3 6" id="KW-1133">Transmembrane helix</keyword>
<keyword evidence="8" id="KW-1185">Reference proteome</keyword>
<organism evidence="7 8">
    <name type="scientific">Micromonospora thermarum</name>
    <dbReference type="NCBI Taxonomy" id="2720024"/>
    <lineage>
        <taxon>Bacteria</taxon>
        <taxon>Bacillati</taxon>
        <taxon>Actinomycetota</taxon>
        <taxon>Actinomycetes</taxon>
        <taxon>Micromonosporales</taxon>
        <taxon>Micromonosporaceae</taxon>
        <taxon>Micromonospora</taxon>
    </lineage>
</organism>
<dbReference type="RefSeq" id="WP_168004072.1">
    <property type="nucleotide sequence ID" value="NZ_JAATEO010000056.1"/>
</dbReference>
<evidence type="ECO:0000256" key="2">
    <source>
        <dbReference type="ARBA" id="ARBA00022692"/>
    </source>
</evidence>
<evidence type="ECO:0000256" key="4">
    <source>
        <dbReference type="ARBA" id="ARBA00023136"/>
    </source>
</evidence>
<sequence>MAETAYGLWPLVVLNTALFGLFAASFFHPRSGRDWRAMGAFTAFLLALFTEMYGVPLTVYLLSGWLGSRFPALQPTHAGGHLFNDLVGWTGDPHLSPFHLASYLFIGAGFLLISAAWRVLHEAARTGRLAVTGPYARVRHPQYDGFLLIMIGFLLQWPTIPTLAMFPVLVVVYLRLARAEEREVAARFGKAWLAYAHRVPAFVPRPGRTPSTPSLDEPVHRQQPGGR</sequence>
<reference evidence="7 8" key="1">
    <citation type="submission" date="2020-03" db="EMBL/GenBank/DDBJ databases">
        <title>WGS of actinomycetes isolated from Thailand.</title>
        <authorList>
            <person name="Thawai C."/>
        </authorList>
    </citation>
    <scope>NUCLEOTIDE SEQUENCE [LARGE SCALE GENOMIC DNA]</scope>
    <source>
        <strain evidence="7 8">HSS6-12</strain>
    </source>
</reference>
<evidence type="ECO:0000313" key="7">
    <source>
        <dbReference type="EMBL" id="NJP35759.1"/>
    </source>
</evidence>
<proteinExistence type="predicted"/>